<feature type="compositionally biased region" description="Basic and acidic residues" evidence="1">
    <location>
        <begin position="319"/>
        <end position="347"/>
    </location>
</feature>
<feature type="compositionally biased region" description="Polar residues" evidence="1">
    <location>
        <begin position="374"/>
        <end position="394"/>
    </location>
</feature>
<evidence type="ECO:0000256" key="1">
    <source>
        <dbReference type="SAM" id="MobiDB-lite"/>
    </source>
</evidence>
<sequence>MKQPRELDTSTTQSPPSRMYERVDPSTLGPVDDRRNQRVSPDVADVASTNDTTSHRYTVMRKAISRGRDLQFVYLSVRRRSIDTPILKVPPKMTPNVDRFSLLSWSDGSPPSETASTAGTELGGLQGTTAPKPTRPASGRAAMMTNPDSRPVPREVPSPALPPRSPAFVKHPQASSSNVLPSRVPTVHRLSSEVVPEPPGAQVFHSLSLRKKVIHLRSKTPIGIPATSPLPQLLVPFDFALLNSWAEYPDLERERLELVRWIAAEQVEAYRKYVELVASGSPSAGKVCSDLVHVIISKAEMMTEALKVKVQDEIEKLKAQKERSETERKERERRPAETARAAIDGRLRSMAQTISRGQHRASASQNDVVWDRPTVQSHRSSRSLPTIQTTQSPVLQPIPSHQRGIPSPVRPVQSSNHQSSIIESDAGTDQQHSGQVEYDLEDAQFSDIAEEEESKIRAYY</sequence>
<reference evidence="2" key="1">
    <citation type="submission" date="2018-04" db="EMBL/GenBank/DDBJ databases">
        <title>Whole genome sequencing of Hypsizygus marmoreus.</title>
        <authorList>
            <person name="Choi I.-G."/>
            <person name="Min B."/>
            <person name="Kim J.-G."/>
            <person name="Kim S."/>
            <person name="Oh Y.-L."/>
            <person name="Kong W.-S."/>
            <person name="Park H."/>
            <person name="Jeong J."/>
            <person name="Song E.-S."/>
        </authorList>
    </citation>
    <scope>NUCLEOTIDE SEQUENCE [LARGE SCALE GENOMIC DNA]</scope>
    <source>
        <strain evidence="2">51987-8</strain>
    </source>
</reference>
<comment type="caution">
    <text evidence="2">The sequence shown here is derived from an EMBL/GenBank/DDBJ whole genome shotgun (WGS) entry which is preliminary data.</text>
</comment>
<organism evidence="2 3">
    <name type="scientific">Hypsizygus marmoreus</name>
    <name type="common">White beech mushroom</name>
    <name type="synonym">Agaricus marmoreus</name>
    <dbReference type="NCBI Taxonomy" id="39966"/>
    <lineage>
        <taxon>Eukaryota</taxon>
        <taxon>Fungi</taxon>
        <taxon>Dikarya</taxon>
        <taxon>Basidiomycota</taxon>
        <taxon>Agaricomycotina</taxon>
        <taxon>Agaricomycetes</taxon>
        <taxon>Agaricomycetidae</taxon>
        <taxon>Agaricales</taxon>
        <taxon>Tricholomatineae</taxon>
        <taxon>Lyophyllaceae</taxon>
        <taxon>Hypsizygus</taxon>
    </lineage>
</organism>
<feature type="region of interest" description="Disordered" evidence="1">
    <location>
        <begin position="1"/>
        <end position="50"/>
    </location>
</feature>
<evidence type="ECO:0000313" key="3">
    <source>
        <dbReference type="Proteomes" id="UP000076154"/>
    </source>
</evidence>
<feature type="region of interest" description="Disordered" evidence="1">
    <location>
        <begin position="319"/>
        <end position="460"/>
    </location>
</feature>
<keyword evidence="3" id="KW-1185">Reference proteome</keyword>
<feature type="compositionally biased region" description="Pro residues" evidence="1">
    <location>
        <begin position="154"/>
        <end position="165"/>
    </location>
</feature>
<dbReference type="AlphaFoldDB" id="A0A369JYV5"/>
<feature type="compositionally biased region" description="Polar residues" evidence="1">
    <location>
        <begin position="103"/>
        <end position="119"/>
    </location>
</feature>
<dbReference type="Proteomes" id="UP000076154">
    <property type="component" value="Unassembled WGS sequence"/>
</dbReference>
<gene>
    <name evidence="2" type="ORF">Hypma_003817</name>
</gene>
<dbReference type="InParanoid" id="A0A369JYV5"/>
<feature type="compositionally biased region" description="Acidic residues" evidence="1">
    <location>
        <begin position="438"/>
        <end position="453"/>
    </location>
</feature>
<accession>A0A369JYV5</accession>
<feature type="region of interest" description="Disordered" evidence="1">
    <location>
        <begin position="100"/>
        <end position="181"/>
    </location>
</feature>
<proteinExistence type="predicted"/>
<name>A0A369JYV5_HYPMA</name>
<evidence type="ECO:0000313" key="2">
    <source>
        <dbReference type="EMBL" id="RDB27539.1"/>
    </source>
</evidence>
<dbReference type="EMBL" id="LUEZ02000015">
    <property type="protein sequence ID" value="RDB27539.1"/>
    <property type="molecule type" value="Genomic_DNA"/>
</dbReference>
<protein>
    <submittedName>
        <fullName evidence="2">Uncharacterized protein</fullName>
    </submittedName>
</protein>
<feature type="compositionally biased region" description="Polar residues" evidence="1">
    <location>
        <begin position="412"/>
        <end position="434"/>
    </location>
</feature>
<feature type="compositionally biased region" description="Polar residues" evidence="1">
    <location>
        <begin position="350"/>
        <end position="367"/>
    </location>
</feature>